<dbReference type="Pfam" id="PF13377">
    <property type="entry name" value="Peripla_BP_3"/>
    <property type="match status" value="1"/>
</dbReference>
<dbReference type="OrthoDB" id="9805642at2"/>
<name>A0A1H7J247_9BURK</name>
<dbReference type="EMBL" id="FOAJ01000003">
    <property type="protein sequence ID" value="SEK68504.1"/>
    <property type="molecule type" value="Genomic_DNA"/>
</dbReference>
<dbReference type="Gene3D" id="3.40.50.2300">
    <property type="match status" value="2"/>
</dbReference>
<dbReference type="SMART" id="SM00354">
    <property type="entry name" value="HTH_LACI"/>
    <property type="match status" value="1"/>
</dbReference>
<dbReference type="InterPro" id="IPR000843">
    <property type="entry name" value="HTH_LacI"/>
</dbReference>
<evidence type="ECO:0000256" key="2">
    <source>
        <dbReference type="ARBA" id="ARBA00023125"/>
    </source>
</evidence>
<dbReference type="SUPFAM" id="SSF53822">
    <property type="entry name" value="Periplasmic binding protein-like I"/>
    <property type="match status" value="1"/>
</dbReference>
<dbReference type="RefSeq" id="WP_090544128.1">
    <property type="nucleotide sequence ID" value="NZ_FNSR01000001.1"/>
</dbReference>
<dbReference type="InterPro" id="IPR028082">
    <property type="entry name" value="Peripla_BP_I"/>
</dbReference>
<dbReference type="InterPro" id="IPR046335">
    <property type="entry name" value="LacI/GalR-like_sensor"/>
</dbReference>
<dbReference type="PROSITE" id="PS50932">
    <property type="entry name" value="HTH_LACI_2"/>
    <property type="match status" value="1"/>
</dbReference>
<proteinExistence type="predicted"/>
<evidence type="ECO:0000256" key="1">
    <source>
        <dbReference type="ARBA" id="ARBA00023015"/>
    </source>
</evidence>
<organism evidence="5 6">
    <name type="scientific">Paraburkholderia caballeronis</name>
    <dbReference type="NCBI Taxonomy" id="416943"/>
    <lineage>
        <taxon>Bacteria</taxon>
        <taxon>Pseudomonadati</taxon>
        <taxon>Pseudomonadota</taxon>
        <taxon>Betaproteobacteria</taxon>
        <taxon>Burkholderiales</taxon>
        <taxon>Burkholderiaceae</taxon>
        <taxon>Paraburkholderia</taxon>
    </lineage>
</organism>
<dbReference type="AlphaFoldDB" id="A0A1H7J247"/>
<keyword evidence="2" id="KW-0238">DNA-binding</keyword>
<reference evidence="6" key="1">
    <citation type="submission" date="2016-10" db="EMBL/GenBank/DDBJ databases">
        <authorList>
            <person name="Varghese N."/>
            <person name="Submissions S."/>
        </authorList>
    </citation>
    <scope>NUCLEOTIDE SEQUENCE [LARGE SCALE GENOMIC DNA]</scope>
    <source>
        <strain evidence="6">LMG 26416</strain>
    </source>
</reference>
<protein>
    <submittedName>
        <fullName evidence="5">Transcriptional regulator, LacI family</fullName>
    </submittedName>
</protein>
<evidence type="ECO:0000313" key="5">
    <source>
        <dbReference type="EMBL" id="SEK68504.1"/>
    </source>
</evidence>
<dbReference type="SUPFAM" id="SSF47413">
    <property type="entry name" value="lambda repressor-like DNA-binding domains"/>
    <property type="match status" value="1"/>
</dbReference>
<gene>
    <name evidence="5" type="ORF">SAMN05192542_103102</name>
</gene>
<dbReference type="GO" id="GO:0003700">
    <property type="term" value="F:DNA-binding transcription factor activity"/>
    <property type="evidence" value="ECO:0007669"/>
    <property type="project" value="TreeGrafter"/>
</dbReference>
<keyword evidence="3" id="KW-0804">Transcription</keyword>
<evidence type="ECO:0000259" key="4">
    <source>
        <dbReference type="PROSITE" id="PS50932"/>
    </source>
</evidence>
<evidence type="ECO:0000313" key="6">
    <source>
        <dbReference type="Proteomes" id="UP000199120"/>
    </source>
</evidence>
<dbReference type="STRING" id="416943.SAMN05445871_1797"/>
<sequence length="345" mass="37108">MATLKDVAALAGVGLSTASRAISGNGPVSADAAARVHAAIEALNFRPSSIGRAMATQSLGIIGIFVPTFFGSYYGTILKETDAELRSVGRHVVVATGYGELSPREQAIEGVRFLIGRDCDGIAVISHDLRDDDLAMLHGLHPRMVFVNRAFAQITEASFCVDHFGGGVLAARTLVEHGHRDIAVIAGPDTATDNVDRMNGFFAELERHGITRESVPFVASDFSLEGGFRSVRVLLDMRRRFTGLFCANDTMAVGALAQLQQSGISVPHDLSVIGYDDDYSAAYTAPALTSVHIPTAELTRNAVRWLLNQCYRTTWSIERDFPVSVTMRASVAKAPDARVSEPATR</sequence>
<dbReference type="InterPro" id="IPR010982">
    <property type="entry name" value="Lambda_DNA-bd_dom_sf"/>
</dbReference>
<dbReference type="Proteomes" id="UP000199120">
    <property type="component" value="Unassembled WGS sequence"/>
</dbReference>
<feature type="domain" description="HTH lacI-type" evidence="4">
    <location>
        <begin position="2"/>
        <end position="56"/>
    </location>
</feature>
<evidence type="ECO:0000256" key="3">
    <source>
        <dbReference type="ARBA" id="ARBA00023163"/>
    </source>
</evidence>
<dbReference type="CDD" id="cd01392">
    <property type="entry name" value="HTH_LacI"/>
    <property type="match status" value="1"/>
</dbReference>
<dbReference type="PANTHER" id="PTHR30146">
    <property type="entry name" value="LACI-RELATED TRANSCRIPTIONAL REPRESSOR"/>
    <property type="match status" value="1"/>
</dbReference>
<keyword evidence="6" id="KW-1185">Reference proteome</keyword>
<dbReference type="PROSITE" id="PS00356">
    <property type="entry name" value="HTH_LACI_1"/>
    <property type="match status" value="1"/>
</dbReference>
<dbReference type="GO" id="GO:0000976">
    <property type="term" value="F:transcription cis-regulatory region binding"/>
    <property type="evidence" value="ECO:0007669"/>
    <property type="project" value="TreeGrafter"/>
</dbReference>
<keyword evidence="1" id="KW-0805">Transcription regulation</keyword>
<dbReference type="Gene3D" id="1.10.260.40">
    <property type="entry name" value="lambda repressor-like DNA-binding domains"/>
    <property type="match status" value="1"/>
</dbReference>
<dbReference type="PANTHER" id="PTHR30146:SF109">
    <property type="entry name" value="HTH-TYPE TRANSCRIPTIONAL REGULATOR GALS"/>
    <property type="match status" value="1"/>
</dbReference>
<accession>A0A1H7J247</accession>
<dbReference type="Pfam" id="PF00356">
    <property type="entry name" value="LacI"/>
    <property type="match status" value="1"/>
</dbReference>